<evidence type="ECO:0000313" key="6">
    <source>
        <dbReference type="Proteomes" id="UP001172684"/>
    </source>
</evidence>
<dbReference type="InterPro" id="IPR053201">
    <property type="entry name" value="Flavunoidine_N-MTase"/>
</dbReference>
<evidence type="ECO:0000256" key="1">
    <source>
        <dbReference type="ARBA" id="ARBA00022603"/>
    </source>
</evidence>
<dbReference type="EMBL" id="JAPDRL010000066">
    <property type="protein sequence ID" value="KAJ9660353.1"/>
    <property type="molecule type" value="Genomic_DNA"/>
</dbReference>
<organism evidence="5 6">
    <name type="scientific">Coniosporium apollinis</name>
    <dbReference type="NCBI Taxonomy" id="61459"/>
    <lineage>
        <taxon>Eukaryota</taxon>
        <taxon>Fungi</taxon>
        <taxon>Dikarya</taxon>
        <taxon>Ascomycota</taxon>
        <taxon>Pezizomycotina</taxon>
        <taxon>Dothideomycetes</taxon>
        <taxon>Dothideomycetes incertae sedis</taxon>
        <taxon>Coniosporium</taxon>
    </lineage>
</organism>
<evidence type="ECO:0000256" key="3">
    <source>
        <dbReference type="ARBA" id="ARBA00022691"/>
    </source>
</evidence>
<name>A0ABQ9NKQ5_9PEZI</name>
<dbReference type="InterPro" id="IPR046341">
    <property type="entry name" value="SET_dom_sf"/>
</dbReference>
<dbReference type="PANTHER" id="PTHR12350">
    <property type="entry name" value="HISTONE-LYSINE N-METHYLTRANSFERASE-RELATED"/>
    <property type="match status" value="1"/>
</dbReference>
<keyword evidence="6" id="KW-1185">Reference proteome</keyword>
<protein>
    <recommendedName>
        <fullName evidence="4">Post-SET domain-containing protein</fullName>
    </recommendedName>
</protein>
<dbReference type="InterPro" id="IPR001214">
    <property type="entry name" value="SET_dom"/>
</dbReference>
<evidence type="ECO:0000259" key="4">
    <source>
        <dbReference type="PROSITE" id="PS50868"/>
    </source>
</evidence>
<comment type="caution">
    <text evidence="5">The sequence shown here is derived from an EMBL/GenBank/DDBJ whole genome shotgun (WGS) entry which is preliminary data.</text>
</comment>
<dbReference type="PANTHER" id="PTHR12350:SF19">
    <property type="entry name" value="SET DOMAIN-CONTAINING PROTEIN"/>
    <property type="match status" value="1"/>
</dbReference>
<sequence length="178" mass="19843">MSTTQTTTMPTQEQPDLSSLLRVERSPKAFGSRAISLVSLPPGALFARITTATPAKKAYTSVQTSRDTHIELNSDLVFCNHSCDPSVEFDMERFEVRVVKDRALKAGEAVTFFYPSSEWEMAQPFECECGSGRCRGTISGAKDMRDGDLEGYWLNGHIVGLLEERRARRDGMVRESKV</sequence>
<reference evidence="5" key="1">
    <citation type="submission" date="2022-10" db="EMBL/GenBank/DDBJ databases">
        <title>Culturing micro-colonial fungi from biological soil crusts in the Mojave desert and describing Neophaeococcomyces mojavensis, and introducing the new genera and species Taxawa tesnikishii.</title>
        <authorList>
            <person name="Kurbessoian T."/>
            <person name="Stajich J.E."/>
        </authorList>
    </citation>
    <scope>NUCLEOTIDE SEQUENCE</scope>
    <source>
        <strain evidence="5">TK_1</strain>
    </source>
</reference>
<keyword evidence="1" id="KW-0489">Methyltransferase</keyword>
<feature type="domain" description="Post-SET" evidence="4">
    <location>
        <begin position="123"/>
        <end position="139"/>
    </location>
</feature>
<dbReference type="SUPFAM" id="SSF82199">
    <property type="entry name" value="SET domain"/>
    <property type="match status" value="1"/>
</dbReference>
<dbReference type="PROSITE" id="PS50868">
    <property type="entry name" value="POST_SET"/>
    <property type="match status" value="1"/>
</dbReference>
<keyword evidence="3" id="KW-0949">S-adenosyl-L-methionine</keyword>
<dbReference type="InterPro" id="IPR003616">
    <property type="entry name" value="Post-SET_dom"/>
</dbReference>
<keyword evidence="2" id="KW-0808">Transferase</keyword>
<dbReference type="Pfam" id="PF00856">
    <property type="entry name" value="SET"/>
    <property type="match status" value="1"/>
</dbReference>
<gene>
    <name evidence="5" type="ORF">H2201_006934</name>
</gene>
<evidence type="ECO:0000256" key="2">
    <source>
        <dbReference type="ARBA" id="ARBA00022679"/>
    </source>
</evidence>
<proteinExistence type="predicted"/>
<accession>A0ABQ9NKQ5</accession>
<dbReference type="Proteomes" id="UP001172684">
    <property type="component" value="Unassembled WGS sequence"/>
</dbReference>
<dbReference type="Gene3D" id="2.170.270.10">
    <property type="entry name" value="SET domain"/>
    <property type="match status" value="1"/>
</dbReference>
<evidence type="ECO:0000313" key="5">
    <source>
        <dbReference type="EMBL" id="KAJ9660353.1"/>
    </source>
</evidence>